<keyword evidence="6" id="KW-0693">Viral RNA replication</keyword>
<evidence type="ECO:0000259" key="9">
    <source>
        <dbReference type="PROSITE" id="PS51218"/>
    </source>
</evidence>
<dbReference type="GO" id="GO:0003968">
    <property type="term" value="F:RNA-directed RNA polymerase activity"/>
    <property type="evidence" value="ECO:0007669"/>
    <property type="project" value="InterPro"/>
</dbReference>
<evidence type="ECO:0000313" key="10">
    <source>
        <dbReference type="EMBL" id="XBM54417.1"/>
    </source>
</evidence>
<evidence type="ECO:0000256" key="2">
    <source>
        <dbReference type="ARBA" id="ARBA00022695"/>
    </source>
</evidence>
<dbReference type="GO" id="GO:0016787">
    <property type="term" value="F:hydrolase activity"/>
    <property type="evidence" value="ECO:0007669"/>
    <property type="project" value="UniProtKB-KW"/>
</dbReference>
<dbReference type="Pfam" id="PF00910">
    <property type="entry name" value="RNA_helicase"/>
    <property type="match status" value="1"/>
</dbReference>
<evidence type="ECO:0000256" key="4">
    <source>
        <dbReference type="ARBA" id="ARBA00022801"/>
    </source>
</evidence>
<dbReference type="InterPro" id="IPR014759">
    <property type="entry name" value="Helicase_SF3_ssRNA_vir"/>
</dbReference>
<reference evidence="10" key="1">
    <citation type="submission" date="2024-04" db="EMBL/GenBank/DDBJ databases">
        <authorList>
            <person name="Turk Dermastia T."/>
        </authorList>
    </citation>
    <scope>NUCLEOTIDE SEQUENCE</scope>
    <source>
        <strain evidence="10">P2D2</strain>
    </source>
</reference>
<dbReference type="InterPro" id="IPR000605">
    <property type="entry name" value="Helicase_SF3_ssDNA/RNA_vir"/>
</dbReference>
<dbReference type="GO" id="GO:0005524">
    <property type="term" value="F:ATP binding"/>
    <property type="evidence" value="ECO:0007669"/>
    <property type="project" value="UniProtKB-KW"/>
</dbReference>
<accession>A0AAU7GK06</accession>
<evidence type="ECO:0000256" key="6">
    <source>
        <dbReference type="ARBA" id="ARBA00022953"/>
    </source>
</evidence>
<dbReference type="Pfam" id="PF00680">
    <property type="entry name" value="RdRP_1"/>
    <property type="match status" value="1"/>
</dbReference>
<keyword evidence="7" id="KW-0472">Membrane</keyword>
<keyword evidence="1" id="KW-0808">Transferase</keyword>
<dbReference type="GO" id="GO:0039694">
    <property type="term" value="P:viral RNA genome replication"/>
    <property type="evidence" value="ECO:0007669"/>
    <property type="project" value="InterPro"/>
</dbReference>
<dbReference type="GO" id="GO:0003723">
    <property type="term" value="F:RNA binding"/>
    <property type="evidence" value="ECO:0007669"/>
    <property type="project" value="InterPro"/>
</dbReference>
<feature type="domain" description="RdRp catalytic" evidence="8">
    <location>
        <begin position="1331"/>
        <end position="1458"/>
    </location>
</feature>
<evidence type="ECO:0000256" key="1">
    <source>
        <dbReference type="ARBA" id="ARBA00022679"/>
    </source>
</evidence>
<keyword evidence="3" id="KW-0547">Nucleotide-binding</keyword>
<dbReference type="InterPro" id="IPR043502">
    <property type="entry name" value="DNA/RNA_pol_sf"/>
</dbReference>
<dbReference type="InterPro" id="IPR043128">
    <property type="entry name" value="Rev_trsase/Diguanyl_cyclase"/>
</dbReference>
<dbReference type="InterPro" id="IPR007094">
    <property type="entry name" value="RNA-dir_pol_PSvirus"/>
</dbReference>
<dbReference type="InterPro" id="IPR009003">
    <property type="entry name" value="Peptidase_S1_PA"/>
</dbReference>
<feature type="domain" description="SF3 helicase" evidence="9">
    <location>
        <begin position="353"/>
        <end position="525"/>
    </location>
</feature>
<feature type="transmembrane region" description="Helical" evidence="7">
    <location>
        <begin position="774"/>
        <end position="792"/>
    </location>
</feature>
<dbReference type="EMBL" id="PP728770">
    <property type="protein sequence ID" value="XBM54417.1"/>
    <property type="molecule type" value="Genomic_RNA"/>
</dbReference>
<evidence type="ECO:0000256" key="3">
    <source>
        <dbReference type="ARBA" id="ARBA00022741"/>
    </source>
</evidence>
<dbReference type="GO" id="GO:0003724">
    <property type="term" value="F:RNA helicase activity"/>
    <property type="evidence" value="ECO:0007669"/>
    <property type="project" value="InterPro"/>
</dbReference>
<dbReference type="SUPFAM" id="SSF50494">
    <property type="entry name" value="Trypsin-like serine proteases"/>
    <property type="match status" value="1"/>
</dbReference>
<name>A0AAU7GK06_9VIRU</name>
<feature type="transmembrane region" description="Helical" evidence="7">
    <location>
        <begin position="705"/>
        <end position="738"/>
    </location>
</feature>
<organism evidence="10">
    <name type="scientific">Pseudo-nitzschia galaxiae RNA virus 2</name>
    <dbReference type="NCBI Taxonomy" id="3158947"/>
    <lineage>
        <taxon>Viruses</taxon>
        <taxon>Riboviria</taxon>
    </lineage>
</organism>
<dbReference type="PROSITE" id="PS50507">
    <property type="entry name" value="RDRP_SSRNA_POS"/>
    <property type="match status" value="1"/>
</dbReference>
<keyword evidence="7" id="KW-0812">Transmembrane</keyword>
<evidence type="ECO:0000256" key="5">
    <source>
        <dbReference type="ARBA" id="ARBA00022840"/>
    </source>
</evidence>
<keyword evidence="7" id="KW-1133">Transmembrane helix</keyword>
<protein>
    <submittedName>
        <fullName evidence="10">Non-structural protein</fullName>
    </submittedName>
</protein>
<keyword evidence="4" id="KW-0378">Hydrolase</keyword>
<dbReference type="SUPFAM" id="SSF56672">
    <property type="entry name" value="DNA/RNA polymerases"/>
    <property type="match status" value="1"/>
</dbReference>
<sequence>MVKYSKKILDQVFSTEASDKELRRVRHCKKQVDRWNHSTQDVAMRKPRRHQKWKHSGVYRMITSSNRKWEPLLFTIFEAENENQLSPQVGFESLNTAHIILDTLINQLNIKCCDDIIKEVEGLVLLFVSISNTKNVTGAVASIGLYIRTKFDTSLSKEIMKYIHEIMNMTYQSGFEPEEEEKEDPIWLKFMKDVKSNWLQCKSSALFRNFTRVLSIVVMSGLYKVADLTFTVAGHKIFEPDMKLLVSGAGDLMTAVVDIIVYFSERVYYAYKTKSFQPFMVDSLETAELEVEYTNLMNQWDLYRNGNLEKIANVQPHDFLDQLNNMCAKLEGMLATAKGLDKRLLETKYREIVKTLGDFQMIRGNSSFRRSPFAIEYYGLSSVGKSTISEQTAHYLLTSADLDTSDLKKYTYISGKKHWDGARSDMLELKIDDHANVKSDFVETSPCDVIIKVCNNVPYSPPMADLINKGKVFIEPELVTLTTNVENLEAGTYSNNPFSIQRRMHIIVEVEVKKEFIRYAGGKPAGVDTSKVMKSQTIDGIYLPPPYHDIWEITVKRAAPVDKPTCVGQYVPVEYKGKVLEKISMKEWLNYASDMFHKHREQQFNLEKTQAQSTKTEKCGIDGCCQIKGYCMIHDCDAQIGLEPLQTICRQTTNSLLAEGRNFYETFDWVPYMPDGFLDNRFVQSVLTFANSASLISTYRQYTKYNIGAVLLSALLLFVVDVFSLPLLLIIVGFATYVQYAMIHKVRDEYISRLRDRQVLNEIQRTWRNRFAKIIMGSSATLGSIYIVAKLYRKLYGKDCQGNLEPETPHDIEKRDAEPNIWATVAKRPLPCTQKSKEHTTYVVMNKVMKNLLYASIEGDDKAKRMGNILFLDSNILVIPNHYFVLAKSDSLKLTCYKENAKALGGSFVTRVDKASSYHIPDTDLRICYSSAGGSYGNIIDYFPTGEIVDHGFRMLWRSKIGQLTVAYGFAKAKITSNGICKYTGGEYSNLSINTFNGLCGAALISENKQTCITGIHLGGKAGTPMGCFGSLSRDQILNALEIVKKIPGVIKTGTEGDFEPQVLGKELLTDEPLHKKSPVNYLPEGSQFMYFGSCVGATTSRSDVRETPISIFVEEETGVKNIWGKPKMKPEWEGWQKAMANASHPAEPVRHEILMKSIVDYRKPLLKLARQYPWCNEKPLTDHENLCGRVGCKFIDAIPLNTAIGFPLVGPKRNFITELEPTPEKPNNRILDAEVMDYIIKCEAKYKKGVRNHFVAKACKKDEVLPVAKEKCRIFYANPIALTWLVRKYFLPIIRMLQMNPLLAECAVGINCHGPEWDQFYKFVMTHGENQLIGGDYGKYDQKLPAQKLIAALSILIDIAVEMCYTNEDLNVMRTMVGDIVYAIIAYNGDLLGTQSGTHISGNSLTVILNGISGSLNLRDFFYTQYDGDIDFRSAVALMTYGDDNIGSVSPDYPKFNIKGAAEFLGEHGQIYTMPDKESELQAHLDPEDFEFLKRFSVYHPKLDCNIGALLDKSIIKSLHCYMRPKGCPLTPEEACAQNIDTALREWFNHGEDVYEIRRRQMTNVAQKGNITHLCTMLNNSYGDMVVDWQYKYANGSKPEHKIETFSV</sequence>
<proteinExistence type="predicted"/>
<evidence type="ECO:0000259" key="8">
    <source>
        <dbReference type="PROSITE" id="PS50507"/>
    </source>
</evidence>
<dbReference type="CDD" id="cd23195">
    <property type="entry name" value="Marnaviridae_RdRp"/>
    <property type="match status" value="1"/>
</dbReference>
<dbReference type="PROSITE" id="PS51218">
    <property type="entry name" value="SF3_HELICASE_2"/>
    <property type="match status" value="1"/>
</dbReference>
<dbReference type="Gene3D" id="3.30.70.270">
    <property type="match status" value="1"/>
</dbReference>
<keyword evidence="5" id="KW-0067">ATP-binding</keyword>
<keyword evidence="2" id="KW-0548">Nucleotidyltransferase</keyword>
<dbReference type="InterPro" id="IPR001205">
    <property type="entry name" value="RNA-dir_pol_C"/>
</dbReference>
<dbReference type="GO" id="GO:0006351">
    <property type="term" value="P:DNA-templated transcription"/>
    <property type="evidence" value="ECO:0007669"/>
    <property type="project" value="InterPro"/>
</dbReference>
<evidence type="ECO:0000256" key="7">
    <source>
        <dbReference type="SAM" id="Phobius"/>
    </source>
</evidence>